<feature type="region of interest" description="Disordered" evidence="11">
    <location>
        <begin position="748"/>
        <end position="781"/>
    </location>
</feature>
<reference evidence="15 16" key="1">
    <citation type="submission" date="2019-09" db="EMBL/GenBank/DDBJ databases">
        <authorList>
            <person name="Brejova B."/>
        </authorList>
    </citation>
    <scope>NUCLEOTIDE SEQUENCE [LARGE SCALE GENOMIC DNA]</scope>
</reference>
<keyword evidence="8" id="KW-0902">Two-component regulatory system</keyword>
<evidence type="ECO:0000256" key="1">
    <source>
        <dbReference type="ARBA" id="ARBA00000085"/>
    </source>
</evidence>
<comment type="caution">
    <text evidence="9">Lacks conserved residue(s) required for the propagation of feature annotation.</text>
</comment>
<dbReference type="InterPro" id="IPR005467">
    <property type="entry name" value="His_kinase_dom"/>
</dbReference>
<keyword evidence="10" id="KW-0175">Coiled coil</keyword>
<dbReference type="SMART" id="SM00448">
    <property type="entry name" value="REC"/>
    <property type="match status" value="2"/>
</dbReference>
<dbReference type="PROSITE" id="PS50110">
    <property type="entry name" value="RESPONSE_REGULATORY"/>
    <property type="match status" value="2"/>
</dbReference>
<dbReference type="PROSITE" id="PS50011">
    <property type="entry name" value="PROTEIN_KINASE_DOM"/>
    <property type="match status" value="1"/>
</dbReference>
<dbReference type="Pfam" id="PF13191">
    <property type="entry name" value="AAA_16"/>
    <property type="match status" value="1"/>
</dbReference>
<dbReference type="SMART" id="SM00065">
    <property type="entry name" value="GAF"/>
    <property type="match status" value="1"/>
</dbReference>
<dbReference type="SUPFAM" id="SSF55874">
    <property type="entry name" value="ATPase domain of HSP90 chaperone/DNA topoisomerase II/histidine kinase"/>
    <property type="match status" value="1"/>
</dbReference>
<dbReference type="SMART" id="SM00388">
    <property type="entry name" value="HisKA"/>
    <property type="match status" value="1"/>
</dbReference>
<feature type="compositionally biased region" description="Polar residues" evidence="11">
    <location>
        <begin position="1"/>
        <end position="12"/>
    </location>
</feature>
<evidence type="ECO:0000256" key="11">
    <source>
        <dbReference type="SAM" id="MobiDB-lite"/>
    </source>
</evidence>
<evidence type="ECO:0000256" key="4">
    <source>
        <dbReference type="ARBA" id="ARBA00022679"/>
    </source>
</evidence>
<keyword evidence="4" id="KW-0808">Transferase</keyword>
<accession>A0A5E8BM60</accession>
<dbReference type="SUPFAM" id="SSF52540">
    <property type="entry name" value="P-loop containing nucleoside triphosphate hydrolases"/>
    <property type="match status" value="1"/>
</dbReference>
<dbReference type="InterPro" id="IPR003594">
    <property type="entry name" value="HATPase_dom"/>
</dbReference>
<feature type="domain" description="Response regulatory" evidence="14">
    <location>
        <begin position="2293"/>
        <end position="2412"/>
    </location>
</feature>
<evidence type="ECO:0000256" key="8">
    <source>
        <dbReference type="ARBA" id="ARBA00023012"/>
    </source>
</evidence>
<dbReference type="CDD" id="cd16922">
    <property type="entry name" value="HATPase_EvgS-ArcB-TorS-like"/>
    <property type="match status" value="1"/>
</dbReference>
<dbReference type="GO" id="GO:0006950">
    <property type="term" value="P:response to stress"/>
    <property type="evidence" value="ECO:0007669"/>
    <property type="project" value="UniProtKB-ARBA"/>
</dbReference>
<dbReference type="Gene3D" id="1.10.287.130">
    <property type="match status" value="1"/>
</dbReference>
<dbReference type="InterPro" id="IPR003018">
    <property type="entry name" value="GAF"/>
</dbReference>
<dbReference type="FunFam" id="1.10.287.130:FF:000002">
    <property type="entry name" value="Two-component osmosensing histidine kinase"/>
    <property type="match status" value="1"/>
</dbReference>
<dbReference type="Gene3D" id="3.30.450.40">
    <property type="match status" value="1"/>
</dbReference>
<evidence type="ECO:0000256" key="10">
    <source>
        <dbReference type="SAM" id="Coils"/>
    </source>
</evidence>
<dbReference type="GO" id="GO:0036180">
    <property type="term" value="P:filamentous growth of a population of unicellular organisms in response to biotic stimulus"/>
    <property type="evidence" value="ECO:0007669"/>
    <property type="project" value="UniProtKB-ARBA"/>
</dbReference>
<dbReference type="InterPro" id="IPR027417">
    <property type="entry name" value="P-loop_NTPase"/>
</dbReference>
<evidence type="ECO:0000256" key="3">
    <source>
        <dbReference type="ARBA" id="ARBA00022553"/>
    </source>
</evidence>
<feature type="region of interest" description="Disordered" evidence="11">
    <location>
        <begin position="1"/>
        <end position="21"/>
    </location>
</feature>
<dbReference type="InterPro" id="IPR029016">
    <property type="entry name" value="GAF-like_dom_sf"/>
</dbReference>
<dbReference type="InterPro" id="IPR036097">
    <property type="entry name" value="HisK_dim/P_sf"/>
</dbReference>
<evidence type="ECO:0000256" key="7">
    <source>
        <dbReference type="ARBA" id="ARBA00022840"/>
    </source>
</evidence>
<keyword evidence="7" id="KW-0067">ATP-binding</keyword>
<keyword evidence="5" id="KW-0547">Nucleotide-binding</keyword>
<keyword evidence="3 9" id="KW-0597">Phosphoprotein</keyword>
<dbReference type="Gene3D" id="1.10.510.10">
    <property type="entry name" value="Transferase(Phosphotransferase) domain 1"/>
    <property type="match status" value="1"/>
</dbReference>
<dbReference type="GO" id="GO:0005524">
    <property type="term" value="F:ATP binding"/>
    <property type="evidence" value="ECO:0007669"/>
    <property type="project" value="UniProtKB-KW"/>
</dbReference>
<dbReference type="SMART" id="SM00387">
    <property type="entry name" value="HATPase_c"/>
    <property type="match status" value="1"/>
</dbReference>
<evidence type="ECO:0000259" key="13">
    <source>
        <dbReference type="PROSITE" id="PS50109"/>
    </source>
</evidence>
<dbReference type="SUPFAM" id="SSF52172">
    <property type="entry name" value="CheY-like"/>
    <property type="match status" value="2"/>
</dbReference>
<evidence type="ECO:0000313" key="16">
    <source>
        <dbReference type="Proteomes" id="UP000398389"/>
    </source>
</evidence>
<dbReference type="Gene3D" id="3.30.565.10">
    <property type="entry name" value="Histidine kinase-like ATPase, C-terminal domain"/>
    <property type="match status" value="1"/>
</dbReference>
<name>A0A5E8BM60_9ASCO</name>
<evidence type="ECO:0000256" key="6">
    <source>
        <dbReference type="ARBA" id="ARBA00022777"/>
    </source>
</evidence>
<dbReference type="SUPFAM" id="SSF55781">
    <property type="entry name" value="GAF domain-like"/>
    <property type="match status" value="1"/>
</dbReference>
<gene>
    <name evidence="15" type="ORF">SAPINGB_P002816</name>
</gene>
<keyword evidence="6" id="KW-0418">Kinase</keyword>
<feature type="compositionally biased region" description="Polar residues" evidence="11">
    <location>
        <begin position="2242"/>
        <end position="2253"/>
    </location>
</feature>
<feature type="region of interest" description="Disordered" evidence="11">
    <location>
        <begin position="2186"/>
        <end position="2253"/>
    </location>
</feature>
<feature type="compositionally biased region" description="Gly residues" evidence="11">
    <location>
        <begin position="751"/>
        <end position="763"/>
    </location>
</feature>
<dbReference type="InterPro" id="IPR041664">
    <property type="entry name" value="AAA_16"/>
</dbReference>
<comment type="catalytic activity">
    <reaction evidence="1">
        <text>ATP + protein L-histidine = ADP + protein N-phospho-L-histidine.</text>
        <dbReference type="EC" id="2.7.13.3"/>
    </reaction>
</comment>
<dbReference type="Gene3D" id="3.40.50.2300">
    <property type="match status" value="2"/>
</dbReference>
<evidence type="ECO:0000256" key="2">
    <source>
        <dbReference type="ARBA" id="ARBA00012438"/>
    </source>
</evidence>
<dbReference type="SMART" id="SM00220">
    <property type="entry name" value="S_TKc"/>
    <property type="match status" value="1"/>
</dbReference>
<feature type="coiled-coil region" evidence="10">
    <location>
        <begin position="1946"/>
        <end position="1973"/>
    </location>
</feature>
<evidence type="ECO:0000259" key="14">
    <source>
        <dbReference type="PROSITE" id="PS50110"/>
    </source>
</evidence>
<dbReference type="SUPFAM" id="SSF56112">
    <property type="entry name" value="Protein kinase-like (PK-like)"/>
    <property type="match status" value="1"/>
</dbReference>
<dbReference type="GO" id="GO:0097308">
    <property type="term" value="P:cellular response to farnesol"/>
    <property type="evidence" value="ECO:0007669"/>
    <property type="project" value="UniProtKB-ARBA"/>
</dbReference>
<organism evidence="15 16">
    <name type="scientific">Magnusiomyces paraingens</name>
    <dbReference type="NCBI Taxonomy" id="2606893"/>
    <lineage>
        <taxon>Eukaryota</taxon>
        <taxon>Fungi</taxon>
        <taxon>Dikarya</taxon>
        <taxon>Ascomycota</taxon>
        <taxon>Saccharomycotina</taxon>
        <taxon>Dipodascomycetes</taxon>
        <taxon>Dipodascales</taxon>
        <taxon>Dipodascaceae</taxon>
        <taxon>Magnusiomyces</taxon>
    </lineage>
</organism>
<dbReference type="Pfam" id="PF00069">
    <property type="entry name" value="Pkinase"/>
    <property type="match status" value="1"/>
</dbReference>
<dbReference type="GeneID" id="43581634"/>
<feature type="domain" description="Response regulatory" evidence="14">
    <location>
        <begin position="2551"/>
        <end position="2674"/>
    </location>
</feature>
<proteinExistence type="predicted"/>
<dbReference type="Pfam" id="PF01590">
    <property type="entry name" value="GAF"/>
    <property type="match status" value="1"/>
</dbReference>
<dbReference type="InterPro" id="IPR011006">
    <property type="entry name" value="CheY-like_superfamily"/>
</dbReference>
<sequence>MLDSTNTSSAEPTLSDLAAYRRRPMMSVETNRCSSSPSSPFYPPKLAAPTDSYFGSSSKQTEILENSTGLCPSSDNSTCTSESYESIPLLPSLSSVANMAYKSFNTTSTTNNTLAATWSMNDTSSLDKYCARLSDDPTCPSIPSIPGYSVLDPIRPHYSQSVSMYRATHLASGQKVFIKASNRGNLDDLIRIRHEWSISSAVRQPSSQFETESESINSITTQSLANIDGVLRSESCTRFSSNSRAIFLTYHDADPGLITLREKFISTKAPEKLQSETEPVPRTQETLAEILAIVIRVVEIITQTHSQGITHNGLTSSSIFVSPENNSVFISDWDFSFPLKAEDTSHGYRKTYLNNIAACLGYVSPETTGLNHRLVDYRSDFYSIGCILYELTTGCLPFTSEDPFELTRMHVLRTPSPPHLIAPWVSAPLSSIILKLMEKKADDRYQTSKLILSDLTYALNSLHQQPQHHSSNDYEEFVPNAVPQVSQIFLMPQVLYGRENEINLLRSCYKRKEERDFQFIFINGEPGSGKTRLVNELERSSLSRNAFFCSSKFDPYQRGPPFYSIVTVLKEIVHQILCGSVQSITRWRDNILSNLKVELAVLFEPIPELRYLLGHEYSKLLPTPRHLGPVPRELRFKYVVKSLFCLFGSQGLTIFLDDVQWCPQTELDFFHELATFAIENFGSTNGIHIIFVCAFTLDSPRYHELVGLAKDLSLHYEVVNLEPLGFNAVQHMLNDTLTTCTASTKNIQTSGSGGTANGGGVVGAGNSQDHKPSSMKLGSSTADAISSSSTASASVNSLDSGNGSGCNTSPVLASSVGLATAVTGLSSKDPYYFFSSNVEPQVSSLSQIVYNVTNGNPLFITLILNYMNRNKLLYYDESNRSLGGRWKVDFESFQPSDLPQSITSIVIETVNKLPQNTITILKYAACICSNSFTLEDLAISAGVSFSEAAQALNHALEGQLIMPTTIQYKFPFLDPVGTTNIEIQGEEIRSVAASATYRFFHDLVQQAVYSLLSSEEAIETHRSIGMRLLDPSNNSTIITSQCLPKLPQQHDVHKIIEIANQLKNATPIVTDSERYIYLSSAVQAGDAVYAMSDFDMAYSYFDTARQILPPNAQETYPAYFKHIYLSLVELQYNRRNFHECLNLIDKVFDKFSENIDKAALLRTQTKAEYGLYRPKAAITTGIRALNLLGFPMQEDEEWNAKNHAKIRHHIPLTFTEIRGLVNQAPATDPALILAQEIISIMTVPIILSYRPHLFRSLIYTSVVGFVDHGATASCSFSLLSLASLFQRAGENTNLLRAYEYSKLAIVTLEHDNAVGLDFGINIYEYYALTLAIYFEPLSEVIRYYDLVLSSGQTFDNHCGMLSLSYDLRPLCKFLAAEPLSGVLSYFEQMRPVNLENTDNVGKLWIQLHSQAVANIMGIGNSDPCVFSGSYIGDPNETTNVLNSNYELKYVYYVVKLILAVVHRQKYLAADIICVKLPKVMSEFPVTLYHVIVTFFGALAIIDKDSRTEQEMELLNQFSRDLEDWSQTNPSMFMHKHLLVQAEIHKNSQNSIITLDTYEEAIAYAINEGFINDAALINERCGDYLLQHSRRRSMSYFRESVRLYTLWGAHKRASQITAKFHDLPNLHLSNSMIDIASAPITSVENVPRPGVARQHGRQIILNNSSANTHSSSPLRWILSNLFREDESSSSNGDNVSDTKRKKNSLTISEAECNTLLLQPTTPTTVTTFSAAAAISAQSTPTYKGTSSDLIPLAAMTRYGNSAGNYSSPSGSGRDSENGDLELKTALQYCLDISEAIEVDSVLEKFVNSVMKSSGADYCVFVTLDVDEPYIEAIGILNGITLYNHRPVNGRFDVPLSVIFQVSSSGQLVSRGKSSKTHSDKQFELLFGHDTYFQTRHSKSILCMPIQNQLKVIGVLYIEHQSLDDIFTRPRIELLGLLCTQVVMSLEKAKLYHQMEVAKKTAEEATEEKASFLANMSHEIRTPFNALLSCSIFLLDTKLSEVQREYVEIIRSSAMLTLNIIDAILAFSKIEHGSITLDNAPFSLRECVESAIQLVAEPAATKDLELVHLNKCGDIDIVYGDVTRVRQIIINLVGNAVKFTSAGYIVVETQAEKVSSDNRYGFVIAVKDTGIGIPKSARGKIFRAFSQVDGSSRRLYGGSGLGLAISKKLAELMGGSLTFESNVEDATDSLSAGSTDASTSSSCSTSRNGSRVAIETAESGEVSHQQQQQHQQQQHPSPPLPQKLANSNGGTFSFESDRTTGAGTTFWFDFVAVAQKPEDEEKETKAMHEAFEGKRVLVVDPFEKAKESLVFELERVGLEVECCGNYKEAIALVALAMSRKEEIYYSLVFMNGRFVNAECKQIVEIREKSPQTQVVFMTTFGAPIPEDGKEKGIAAILMRPAQRRRLLDIVQGALKFSGVGENSRSGTDGVVCLEYQIGGDGGEEDCDEGVESKVESGDVNGMDMNGEEEGGFYKMPNNTSLTNLEHLHTEADDMIRPSKPLERLITDSKAVSASRSTNNGNGNGNGNRSSGGRSNSSGNSSNWQSLSTSHPLKILLAEDNPINTRVALQHLKRMGYAAEHAKDGVEVVEKCIEEISCGRSMYDCIFMDIQMPRKDGIAAAQELMSLYPEQERPEIIALTANAAGEDRQNCLAVGMTNYIAKPILPADLARVLLGVVPLHKRVQGSEGYINGDDKTKE</sequence>
<dbReference type="InterPro" id="IPR000719">
    <property type="entry name" value="Prot_kinase_dom"/>
</dbReference>
<dbReference type="SUPFAM" id="SSF47384">
    <property type="entry name" value="Homodimeric domain of signal transducing histidine kinase"/>
    <property type="match status" value="1"/>
</dbReference>
<dbReference type="Proteomes" id="UP000398389">
    <property type="component" value="Unassembled WGS sequence"/>
</dbReference>
<dbReference type="Pfam" id="PF25503">
    <property type="entry name" value="TPR_CHK1"/>
    <property type="match status" value="1"/>
</dbReference>
<dbReference type="RefSeq" id="XP_031853425.1">
    <property type="nucleotide sequence ID" value="XM_031997534.1"/>
</dbReference>
<dbReference type="OrthoDB" id="60033at2759"/>
<dbReference type="PROSITE" id="PS50109">
    <property type="entry name" value="HIS_KIN"/>
    <property type="match status" value="1"/>
</dbReference>
<dbReference type="EC" id="2.7.13.3" evidence="2"/>
<feature type="compositionally biased region" description="Low complexity" evidence="11">
    <location>
        <begin position="2512"/>
        <end position="2540"/>
    </location>
</feature>
<dbReference type="InterPro" id="IPR036890">
    <property type="entry name" value="HATPase_C_sf"/>
</dbReference>
<feature type="domain" description="Histidine kinase" evidence="13">
    <location>
        <begin position="1973"/>
        <end position="2180"/>
    </location>
</feature>
<dbReference type="Pfam" id="PF00512">
    <property type="entry name" value="HisKA"/>
    <property type="match status" value="1"/>
</dbReference>
<feature type="domain" description="Protein kinase" evidence="12">
    <location>
        <begin position="148"/>
        <end position="457"/>
    </location>
</feature>
<evidence type="ECO:0000256" key="9">
    <source>
        <dbReference type="PROSITE-ProRule" id="PRU00169"/>
    </source>
</evidence>
<dbReference type="InterPro" id="IPR001789">
    <property type="entry name" value="Sig_transdc_resp-reg_receiver"/>
</dbReference>
<keyword evidence="16" id="KW-1185">Reference proteome</keyword>
<evidence type="ECO:0000256" key="5">
    <source>
        <dbReference type="ARBA" id="ARBA00022741"/>
    </source>
</evidence>
<evidence type="ECO:0000259" key="12">
    <source>
        <dbReference type="PROSITE" id="PS50011"/>
    </source>
</evidence>
<evidence type="ECO:0000313" key="15">
    <source>
        <dbReference type="EMBL" id="VVT50595.1"/>
    </source>
</evidence>
<feature type="compositionally biased region" description="Low complexity" evidence="11">
    <location>
        <begin position="2186"/>
        <end position="2204"/>
    </location>
</feature>
<dbReference type="FunFam" id="3.30.565.10:FF:000010">
    <property type="entry name" value="Sensor histidine kinase RcsC"/>
    <property type="match status" value="1"/>
</dbReference>
<dbReference type="InterPro" id="IPR011009">
    <property type="entry name" value="Kinase-like_dom_sf"/>
</dbReference>
<feature type="modified residue" description="4-aspartylphosphate" evidence="9">
    <location>
        <position position="2606"/>
    </location>
</feature>
<feature type="compositionally biased region" description="Low complexity" evidence="11">
    <location>
        <begin position="2222"/>
        <end position="2233"/>
    </location>
</feature>
<dbReference type="PANTHER" id="PTHR45339:SF1">
    <property type="entry name" value="HYBRID SIGNAL TRANSDUCTION HISTIDINE KINASE J"/>
    <property type="match status" value="1"/>
</dbReference>
<dbReference type="PRINTS" id="PR00344">
    <property type="entry name" value="BCTRLSENSOR"/>
</dbReference>
<dbReference type="Pfam" id="PF00072">
    <property type="entry name" value="Response_reg"/>
    <property type="match status" value="1"/>
</dbReference>
<protein>
    <recommendedName>
        <fullName evidence="2">histidine kinase</fullName>
        <ecNumber evidence="2">2.7.13.3</ecNumber>
    </recommendedName>
</protein>
<dbReference type="CDD" id="cd00082">
    <property type="entry name" value="HisKA"/>
    <property type="match status" value="1"/>
</dbReference>
<dbReference type="EMBL" id="CABVLU010000002">
    <property type="protein sequence ID" value="VVT50595.1"/>
    <property type="molecule type" value="Genomic_DNA"/>
</dbReference>
<dbReference type="GO" id="GO:1900445">
    <property type="term" value="P:positive regulation of filamentous growth of a population of unicellular organisms in response to biotic stimulus"/>
    <property type="evidence" value="ECO:0007669"/>
    <property type="project" value="UniProtKB-ARBA"/>
</dbReference>
<dbReference type="Gene3D" id="3.40.50.300">
    <property type="entry name" value="P-loop containing nucleotide triphosphate hydrolases"/>
    <property type="match status" value="1"/>
</dbReference>
<dbReference type="InterPro" id="IPR004358">
    <property type="entry name" value="Sig_transdc_His_kin-like_C"/>
</dbReference>
<dbReference type="Pfam" id="PF02518">
    <property type="entry name" value="HATPase_c"/>
    <property type="match status" value="1"/>
</dbReference>
<dbReference type="GO" id="GO:0000155">
    <property type="term" value="F:phosphorelay sensor kinase activity"/>
    <property type="evidence" value="ECO:0007669"/>
    <property type="project" value="InterPro"/>
</dbReference>
<dbReference type="CDD" id="cd17546">
    <property type="entry name" value="REC_hyHK_CKI1_RcsC-like"/>
    <property type="match status" value="1"/>
</dbReference>
<dbReference type="PANTHER" id="PTHR45339">
    <property type="entry name" value="HYBRID SIGNAL TRANSDUCTION HISTIDINE KINASE J"/>
    <property type="match status" value="1"/>
</dbReference>
<feature type="region of interest" description="Disordered" evidence="11">
    <location>
        <begin position="2507"/>
        <end position="2543"/>
    </location>
</feature>
<dbReference type="InterPro" id="IPR003661">
    <property type="entry name" value="HisK_dim/P_dom"/>
</dbReference>